<dbReference type="Proteomes" id="UP000419144">
    <property type="component" value="Unassembled WGS sequence"/>
</dbReference>
<comment type="caution">
    <text evidence="2">The sequence shown here is derived from an EMBL/GenBank/DDBJ whole genome shotgun (WGS) entry which is preliminary data.</text>
</comment>
<proteinExistence type="predicted"/>
<sequence length="436" mass="46196">MLSREVSTAGGRSLGRNDAPMHGGSIRFSTPPRCHNASPSDDTELTVLTAGVFLAQGDMATCHVGCTGLDRTSAARTLQCKGNGSHTTIAASSADLSPRQHGCGNSFASSILAECDSPCSSPHVGFTRLVSGRCSFAKPMFGGSLPSIGALSYKMADGAMANQSSSALHGMSRSLSVIASEAEEDVTVTSAESIIVTSAVEPQATLRSLALAASDARPPSSPSFTYFPGCGGGVSQETSASTSDKGNTVGRVPAPRLSSVRSIREGCGTFTSSNNSTERKFFEPLQLDSSGHLFSPLRRLSGVHSSQGASCVPTRESCGCDCGGAPVRPKDVRLGCPFSTVHHDKLCDIVKQQQLLHACLVSIARERSEMDALPRLGNLSFEKAPRQSKPRRCRRLMSIMWLLCSMFLRLPLRMMKRVLTASACEARKRLLVTHKP</sequence>
<reference evidence="2" key="1">
    <citation type="submission" date="2019-11" db="EMBL/GenBank/DDBJ databases">
        <title>Leishmania tarentolae CDS.</title>
        <authorList>
            <person name="Goto Y."/>
            <person name="Yamagishi J."/>
        </authorList>
    </citation>
    <scope>NUCLEOTIDE SEQUENCE [LARGE SCALE GENOMIC DNA]</scope>
    <source>
        <strain evidence="2">Parrot Tar II</strain>
    </source>
</reference>
<evidence type="ECO:0000256" key="1">
    <source>
        <dbReference type="SAM" id="MobiDB-lite"/>
    </source>
</evidence>
<organism evidence="2 3">
    <name type="scientific">Leishmania tarentolae</name>
    <name type="common">Sauroleishmania tarentolae</name>
    <dbReference type="NCBI Taxonomy" id="5689"/>
    <lineage>
        <taxon>Eukaryota</taxon>
        <taxon>Discoba</taxon>
        <taxon>Euglenozoa</taxon>
        <taxon>Kinetoplastea</taxon>
        <taxon>Metakinetoplastina</taxon>
        <taxon>Trypanosomatida</taxon>
        <taxon>Trypanosomatidae</taxon>
        <taxon>Leishmaniinae</taxon>
        <taxon>Leishmania</taxon>
        <taxon>lizard Leishmania</taxon>
    </lineage>
</organism>
<dbReference type="VEuPathDB" id="TriTrypDB:LtaPh_3418700"/>
<protein>
    <submittedName>
        <fullName evidence="2">Uncharacterized protein</fullName>
    </submittedName>
</protein>
<accession>A0A640KSL3</accession>
<feature type="region of interest" description="Disordered" evidence="1">
    <location>
        <begin position="1"/>
        <end position="41"/>
    </location>
</feature>
<dbReference type="OrthoDB" id="260004at2759"/>
<evidence type="ECO:0000313" key="3">
    <source>
        <dbReference type="Proteomes" id="UP000419144"/>
    </source>
</evidence>
<keyword evidence="3" id="KW-1185">Reference proteome</keyword>
<gene>
    <name evidence="2" type="ORF">LtaPh_3418700</name>
</gene>
<evidence type="ECO:0000313" key="2">
    <source>
        <dbReference type="EMBL" id="GET92261.1"/>
    </source>
</evidence>
<dbReference type="AlphaFoldDB" id="A0A640KSL3"/>
<dbReference type="EMBL" id="BLBS01000054">
    <property type="protein sequence ID" value="GET92261.1"/>
    <property type="molecule type" value="Genomic_DNA"/>
</dbReference>
<name>A0A640KSL3_LEITA</name>